<keyword evidence="3" id="KW-1185">Reference proteome</keyword>
<comment type="caution">
    <text evidence="2">The sequence shown here is derived from an EMBL/GenBank/DDBJ whole genome shotgun (WGS) entry which is preliminary data.</text>
</comment>
<protein>
    <submittedName>
        <fullName evidence="2">Uncharacterized protein</fullName>
    </submittedName>
</protein>
<feature type="signal peptide" evidence="1">
    <location>
        <begin position="1"/>
        <end position="19"/>
    </location>
</feature>
<keyword evidence="1" id="KW-0732">Signal</keyword>
<evidence type="ECO:0000313" key="2">
    <source>
        <dbReference type="EMBL" id="CAG5081119.1"/>
    </source>
</evidence>
<evidence type="ECO:0000256" key="1">
    <source>
        <dbReference type="SAM" id="SignalP"/>
    </source>
</evidence>
<gene>
    <name evidence="2" type="ORF">HICCMSTLAB_LOCUS3197</name>
</gene>
<name>A0A8J2MGJ3_COTCN</name>
<organism evidence="2 3">
    <name type="scientific">Cotesia congregata</name>
    <name type="common">Parasitoid wasp</name>
    <name type="synonym">Apanteles congregatus</name>
    <dbReference type="NCBI Taxonomy" id="51543"/>
    <lineage>
        <taxon>Eukaryota</taxon>
        <taxon>Metazoa</taxon>
        <taxon>Ecdysozoa</taxon>
        <taxon>Arthropoda</taxon>
        <taxon>Hexapoda</taxon>
        <taxon>Insecta</taxon>
        <taxon>Pterygota</taxon>
        <taxon>Neoptera</taxon>
        <taxon>Endopterygota</taxon>
        <taxon>Hymenoptera</taxon>
        <taxon>Apocrita</taxon>
        <taxon>Ichneumonoidea</taxon>
        <taxon>Braconidae</taxon>
        <taxon>Microgastrinae</taxon>
        <taxon>Cotesia</taxon>
    </lineage>
</organism>
<proteinExistence type="predicted"/>
<evidence type="ECO:0000313" key="3">
    <source>
        <dbReference type="Proteomes" id="UP000786811"/>
    </source>
</evidence>
<dbReference type="Proteomes" id="UP000786811">
    <property type="component" value="Unassembled WGS sequence"/>
</dbReference>
<feature type="chain" id="PRO_5035308788" evidence="1">
    <location>
        <begin position="20"/>
        <end position="99"/>
    </location>
</feature>
<dbReference type="OrthoDB" id="7651833at2759"/>
<sequence length="99" mass="10893">MAIKLILFVFCMFVAVQLSVQKSQIGPDCTDSMLQEVKEHIDECFLITCSSGKARIFACLNDICPPGQMPVGHEPNDNTQNYPGCCGQLICVNVTRPAR</sequence>
<reference evidence="2" key="1">
    <citation type="submission" date="2021-04" db="EMBL/GenBank/DDBJ databases">
        <authorList>
            <person name="Chebbi M.A.C M."/>
        </authorList>
    </citation>
    <scope>NUCLEOTIDE SEQUENCE</scope>
</reference>
<dbReference type="EMBL" id="CAJNRD030001118">
    <property type="protein sequence ID" value="CAG5081119.1"/>
    <property type="molecule type" value="Genomic_DNA"/>
</dbReference>
<accession>A0A8J2MGJ3</accession>
<dbReference type="AlphaFoldDB" id="A0A8J2MGJ3"/>